<dbReference type="OrthoDB" id="2366030at2"/>
<proteinExistence type="predicted"/>
<dbReference type="Pfam" id="PF06103">
    <property type="entry name" value="DUF948"/>
    <property type="match status" value="1"/>
</dbReference>
<evidence type="ECO:0000313" key="3">
    <source>
        <dbReference type="EMBL" id="RNF40807.1"/>
    </source>
</evidence>
<gene>
    <name evidence="3" type="ORF">EEX84_00155</name>
</gene>
<evidence type="ECO:0000256" key="1">
    <source>
        <dbReference type="SAM" id="MobiDB-lite"/>
    </source>
</evidence>
<keyword evidence="2" id="KW-0472">Membrane</keyword>
<dbReference type="RefSeq" id="WP_123163557.1">
    <property type="nucleotide sequence ID" value="NZ_RIAX01000001.1"/>
</dbReference>
<dbReference type="EMBL" id="RIAX01000001">
    <property type="protein sequence ID" value="RNF40807.1"/>
    <property type="molecule type" value="Genomic_DNA"/>
</dbReference>
<reference evidence="3 4" key="1">
    <citation type="journal article" date="2018" name="Int. J. Syst. Evol. Microbiol.">
        <title>Planococcus salinus sp. nov., a moderately halophilic bacterium isolated from a saline-alkali soil.</title>
        <authorList>
            <person name="Gan L."/>
        </authorList>
    </citation>
    <scope>NUCLEOTIDE SEQUENCE [LARGE SCALE GENOMIC DNA]</scope>
    <source>
        <strain evidence="3 4">LCB217</strain>
    </source>
</reference>
<feature type="region of interest" description="Disordered" evidence="1">
    <location>
        <begin position="142"/>
        <end position="164"/>
    </location>
</feature>
<keyword evidence="2" id="KW-0812">Transmembrane</keyword>
<dbReference type="PANTHER" id="PTHR40070:SF1">
    <property type="entry name" value="UPF0478 PROTEIN YTXG"/>
    <property type="match status" value="1"/>
</dbReference>
<feature type="transmembrane region" description="Helical" evidence="2">
    <location>
        <begin position="6"/>
        <end position="27"/>
    </location>
</feature>
<dbReference type="AlphaFoldDB" id="A0A3M8PAT9"/>
<accession>A0A3M8PAT9</accession>
<organism evidence="3 4">
    <name type="scientific">Planococcus salinus</name>
    <dbReference type="NCBI Taxonomy" id="1848460"/>
    <lineage>
        <taxon>Bacteria</taxon>
        <taxon>Bacillati</taxon>
        <taxon>Bacillota</taxon>
        <taxon>Bacilli</taxon>
        <taxon>Bacillales</taxon>
        <taxon>Caryophanaceae</taxon>
        <taxon>Planococcus</taxon>
    </lineage>
</organism>
<keyword evidence="4" id="KW-1185">Reference proteome</keyword>
<dbReference type="PANTHER" id="PTHR40070">
    <property type="entry name" value="UPF0478 PROTEIN YTXG"/>
    <property type="match status" value="1"/>
</dbReference>
<comment type="caution">
    <text evidence="3">The sequence shown here is derived from an EMBL/GenBank/DDBJ whole genome shotgun (WGS) entry which is preliminary data.</text>
</comment>
<dbReference type="SUPFAM" id="SSF58104">
    <property type="entry name" value="Methyl-accepting chemotaxis protein (MCP) signaling domain"/>
    <property type="match status" value="1"/>
</dbReference>
<evidence type="ECO:0000256" key="2">
    <source>
        <dbReference type="SAM" id="Phobius"/>
    </source>
</evidence>
<evidence type="ECO:0000313" key="4">
    <source>
        <dbReference type="Proteomes" id="UP000275473"/>
    </source>
</evidence>
<dbReference type="InterPro" id="IPR009293">
    <property type="entry name" value="UPF0478"/>
</dbReference>
<dbReference type="Proteomes" id="UP000275473">
    <property type="component" value="Unassembled WGS sequence"/>
</dbReference>
<keyword evidence="2" id="KW-1133">Transmembrane helix</keyword>
<protein>
    <submittedName>
        <fullName evidence="3">DUF948 domain-containing protein</fullName>
    </submittedName>
</protein>
<sequence>MDWSILLYIAAIVAAVGFLILCIALAMTLNSLKNTLKEVTGIVSGLENQLQGVTLETTNLLHKTNELTEDIQSKSEKLNTMVDAVRGVGNSVNDLNSSVRRITTTVSSQVEQNEDKIAQVVQWSNVLMGVRDKWKERKIYESRAAASYEPVPGQKRLPQSSQNQ</sequence>
<name>A0A3M8PAT9_9BACL</name>